<protein>
    <submittedName>
        <fullName evidence="8">Response regulator</fullName>
    </submittedName>
</protein>
<dbReference type="RefSeq" id="WP_345085842.1">
    <property type="nucleotide sequence ID" value="NZ_BAAAWG010000009.1"/>
</dbReference>
<dbReference type="InterPro" id="IPR011006">
    <property type="entry name" value="CheY-like_superfamily"/>
</dbReference>
<evidence type="ECO:0000256" key="4">
    <source>
        <dbReference type="ARBA" id="ARBA00023163"/>
    </source>
</evidence>
<accession>A0ABW1FP19</accession>
<dbReference type="EMBL" id="JBHSPW010000013">
    <property type="protein sequence ID" value="MFC5896192.1"/>
    <property type="molecule type" value="Genomic_DNA"/>
</dbReference>
<dbReference type="Proteomes" id="UP001596241">
    <property type="component" value="Unassembled WGS sequence"/>
</dbReference>
<keyword evidence="4" id="KW-0804">Transcription</keyword>
<evidence type="ECO:0000256" key="2">
    <source>
        <dbReference type="ARBA" id="ARBA00023015"/>
    </source>
</evidence>
<evidence type="ECO:0000256" key="1">
    <source>
        <dbReference type="ARBA" id="ARBA00022553"/>
    </source>
</evidence>
<keyword evidence="1 5" id="KW-0597">Phosphoprotein</keyword>
<dbReference type="Pfam" id="PF00196">
    <property type="entry name" value="GerE"/>
    <property type="match status" value="1"/>
</dbReference>
<evidence type="ECO:0000256" key="5">
    <source>
        <dbReference type="PROSITE-ProRule" id="PRU00169"/>
    </source>
</evidence>
<keyword evidence="9" id="KW-1185">Reference proteome</keyword>
<dbReference type="PANTHER" id="PTHR43214">
    <property type="entry name" value="TWO-COMPONENT RESPONSE REGULATOR"/>
    <property type="match status" value="1"/>
</dbReference>
<dbReference type="PANTHER" id="PTHR43214:SF24">
    <property type="entry name" value="TRANSCRIPTIONAL REGULATORY PROTEIN NARL-RELATED"/>
    <property type="match status" value="1"/>
</dbReference>
<dbReference type="PRINTS" id="PR00038">
    <property type="entry name" value="HTHLUXR"/>
</dbReference>
<keyword evidence="2" id="KW-0805">Transcription regulation</keyword>
<evidence type="ECO:0000256" key="3">
    <source>
        <dbReference type="ARBA" id="ARBA00023125"/>
    </source>
</evidence>
<feature type="modified residue" description="4-aspartylphosphate" evidence="5">
    <location>
        <position position="54"/>
    </location>
</feature>
<organism evidence="8 9">
    <name type="scientific">Streptomyces ramulosus</name>
    <dbReference type="NCBI Taxonomy" id="47762"/>
    <lineage>
        <taxon>Bacteria</taxon>
        <taxon>Bacillati</taxon>
        <taxon>Actinomycetota</taxon>
        <taxon>Actinomycetes</taxon>
        <taxon>Kitasatosporales</taxon>
        <taxon>Streptomycetaceae</taxon>
        <taxon>Streptomyces</taxon>
    </lineage>
</organism>
<dbReference type="SUPFAM" id="SSF52172">
    <property type="entry name" value="CheY-like"/>
    <property type="match status" value="1"/>
</dbReference>
<dbReference type="InterPro" id="IPR058245">
    <property type="entry name" value="NreC/VraR/RcsB-like_REC"/>
</dbReference>
<dbReference type="PROSITE" id="PS50110">
    <property type="entry name" value="RESPONSE_REGULATORY"/>
    <property type="match status" value="1"/>
</dbReference>
<evidence type="ECO:0000313" key="8">
    <source>
        <dbReference type="EMBL" id="MFC5896192.1"/>
    </source>
</evidence>
<dbReference type="PROSITE" id="PS50043">
    <property type="entry name" value="HTH_LUXR_2"/>
    <property type="match status" value="1"/>
</dbReference>
<evidence type="ECO:0000259" key="6">
    <source>
        <dbReference type="PROSITE" id="PS50043"/>
    </source>
</evidence>
<dbReference type="CDD" id="cd06170">
    <property type="entry name" value="LuxR_C_like"/>
    <property type="match status" value="1"/>
</dbReference>
<evidence type="ECO:0000313" key="9">
    <source>
        <dbReference type="Proteomes" id="UP001596241"/>
    </source>
</evidence>
<sequence>MIRTMIVDDDGLVRLALADILEGAPGITVAAQASDGREAIQQAGARRLDVVLMDVRMPHMDGIEATGRLTALPEPPKVIMLTTFDLDEYVYDGLAAGAVGFLLKDTEPDHIIRAVEVVADGQAMLHPHAARRLIEHHHHTARGTSAAARKRVGRLTPRETDVLGLLASGASNAEIATGLGMRESTVKAHVSRILAALEVDNRVQAALCARDAGLTG</sequence>
<feature type="domain" description="Response regulatory" evidence="7">
    <location>
        <begin position="3"/>
        <end position="119"/>
    </location>
</feature>
<evidence type="ECO:0000259" key="7">
    <source>
        <dbReference type="PROSITE" id="PS50110"/>
    </source>
</evidence>
<dbReference type="Pfam" id="PF00072">
    <property type="entry name" value="Response_reg"/>
    <property type="match status" value="1"/>
</dbReference>
<dbReference type="SMART" id="SM00421">
    <property type="entry name" value="HTH_LUXR"/>
    <property type="match status" value="1"/>
</dbReference>
<name>A0ABW1FP19_9ACTN</name>
<proteinExistence type="predicted"/>
<reference evidence="9" key="1">
    <citation type="journal article" date="2019" name="Int. J. Syst. Evol. Microbiol.">
        <title>The Global Catalogue of Microorganisms (GCM) 10K type strain sequencing project: providing services to taxonomists for standard genome sequencing and annotation.</title>
        <authorList>
            <consortium name="The Broad Institute Genomics Platform"/>
            <consortium name="The Broad Institute Genome Sequencing Center for Infectious Disease"/>
            <person name="Wu L."/>
            <person name="Ma J."/>
        </authorList>
    </citation>
    <scope>NUCLEOTIDE SEQUENCE [LARGE SCALE GENOMIC DNA]</scope>
    <source>
        <strain evidence="9">CGMCC 1.15809</strain>
    </source>
</reference>
<keyword evidence="3" id="KW-0238">DNA-binding</keyword>
<feature type="domain" description="HTH luxR-type" evidence="6">
    <location>
        <begin position="148"/>
        <end position="213"/>
    </location>
</feature>
<dbReference type="InterPro" id="IPR000792">
    <property type="entry name" value="Tscrpt_reg_LuxR_C"/>
</dbReference>
<dbReference type="SUPFAM" id="SSF46894">
    <property type="entry name" value="C-terminal effector domain of the bipartite response regulators"/>
    <property type="match status" value="1"/>
</dbReference>
<dbReference type="InterPro" id="IPR001789">
    <property type="entry name" value="Sig_transdc_resp-reg_receiver"/>
</dbReference>
<dbReference type="InterPro" id="IPR016032">
    <property type="entry name" value="Sig_transdc_resp-reg_C-effctor"/>
</dbReference>
<dbReference type="SMART" id="SM00448">
    <property type="entry name" value="REC"/>
    <property type="match status" value="1"/>
</dbReference>
<gene>
    <name evidence="8" type="ORF">ACFP3M_25685</name>
</gene>
<dbReference type="Gene3D" id="3.40.50.2300">
    <property type="match status" value="1"/>
</dbReference>
<comment type="caution">
    <text evidence="8">The sequence shown here is derived from an EMBL/GenBank/DDBJ whole genome shotgun (WGS) entry which is preliminary data.</text>
</comment>
<dbReference type="CDD" id="cd17535">
    <property type="entry name" value="REC_NarL-like"/>
    <property type="match status" value="1"/>
</dbReference>
<dbReference type="InterPro" id="IPR039420">
    <property type="entry name" value="WalR-like"/>
</dbReference>